<organism evidence="2 3">
    <name type="scientific">Engelhardtia mirabilis</name>
    <dbReference type="NCBI Taxonomy" id="2528011"/>
    <lineage>
        <taxon>Bacteria</taxon>
        <taxon>Pseudomonadati</taxon>
        <taxon>Planctomycetota</taxon>
        <taxon>Planctomycetia</taxon>
        <taxon>Planctomycetia incertae sedis</taxon>
        <taxon>Engelhardtia</taxon>
    </lineage>
</organism>
<keyword evidence="3" id="KW-1185">Reference proteome</keyword>
<dbReference type="EMBL" id="CP036287">
    <property type="protein sequence ID" value="QDU68651.1"/>
    <property type="molecule type" value="Genomic_DNA"/>
</dbReference>
<keyword evidence="1" id="KW-0812">Transmembrane</keyword>
<accession>A0A518BNU9</accession>
<feature type="transmembrane region" description="Helical" evidence="1">
    <location>
        <begin position="342"/>
        <end position="362"/>
    </location>
</feature>
<dbReference type="KEGG" id="pbap:Pla133_37530"/>
<gene>
    <name evidence="2" type="ORF">Pla133_37530</name>
</gene>
<proteinExistence type="predicted"/>
<dbReference type="AlphaFoldDB" id="A0A518BNU9"/>
<feature type="transmembrane region" description="Helical" evidence="1">
    <location>
        <begin position="21"/>
        <end position="42"/>
    </location>
</feature>
<dbReference type="Proteomes" id="UP000316921">
    <property type="component" value="Chromosome"/>
</dbReference>
<feature type="transmembrane region" description="Helical" evidence="1">
    <location>
        <begin position="265"/>
        <end position="286"/>
    </location>
</feature>
<evidence type="ECO:0000256" key="1">
    <source>
        <dbReference type="SAM" id="Phobius"/>
    </source>
</evidence>
<evidence type="ECO:0000313" key="2">
    <source>
        <dbReference type="EMBL" id="QDU68651.1"/>
    </source>
</evidence>
<evidence type="ECO:0000313" key="3">
    <source>
        <dbReference type="Proteomes" id="UP000316921"/>
    </source>
</evidence>
<name>A0A518BNU9_9BACT</name>
<sequence>MDDRRRVRDVRGALALASLALRRALSPWAVVATALWLTLLATRDWMPASVRLVGELDPSTPAVAAAQARSGVLGAALALVAPLVLWRVAALNARTQGPERAGFAAAPVGELPRQVGLWLGACAGAALHLLACAAAAELAAGAGSEPVRPVVGRLDNPALNLLVEGEVERFELPPLPARAERIQVELVVLPAADPSATVELRVRRLDGDGPGTSASSTFAGRRALSVDLPPGSGTLLVELARPAVGAGVGVPANSLLVLGSPRPGLLASLALAARTWLGLALAAALLPLLTRGLSAGLAGTLLASLWIAAWRGAPLVEHLPAATLFDDLSALSLGLSPGAPPLISAGLALGLSLACLSATALLERRRGGATR</sequence>
<dbReference type="RefSeq" id="WP_145067847.1">
    <property type="nucleotide sequence ID" value="NZ_CP036287.1"/>
</dbReference>
<reference evidence="2 3" key="1">
    <citation type="submission" date="2019-02" db="EMBL/GenBank/DDBJ databases">
        <title>Deep-cultivation of Planctomycetes and their phenomic and genomic characterization uncovers novel biology.</title>
        <authorList>
            <person name="Wiegand S."/>
            <person name="Jogler M."/>
            <person name="Boedeker C."/>
            <person name="Pinto D."/>
            <person name="Vollmers J."/>
            <person name="Rivas-Marin E."/>
            <person name="Kohn T."/>
            <person name="Peeters S.H."/>
            <person name="Heuer A."/>
            <person name="Rast P."/>
            <person name="Oberbeckmann S."/>
            <person name="Bunk B."/>
            <person name="Jeske O."/>
            <person name="Meyerdierks A."/>
            <person name="Storesund J.E."/>
            <person name="Kallscheuer N."/>
            <person name="Luecker S."/>
            <person name="Lage O.M."/>
            <person name="Pohl T."/>
            <person name="Merkel B.J."/>
            <person name="Hornburger P."/>
            <person name="Mueller R.-W."/>
            <person name="Bruemmer F."/>
            <person name="Labrenz M."/>
            <person name="Spormann A.M."/>
            <person name="Op den Camp H."/>
            <person name="Overmann J."/>
            <person name="Amann R."/>
            <person name="Jetten M.S.M."/>
            <person name="Mascher T."/>
            <person name="Medema M.H."/>
            <person name="Devos D.P."/>
            <person name="Kaster A.-K."/>
            <person name="Ovreas L."/>
            <person name="Rohde M."/>
            <person name="Galperin M.Y."/>
            <person name="Jogler C."/>
        </authorList>
    </citation>
    <scope>NUCLEOTIDE SEQUENCE [LARGE SCALE GENOMIC DNA]</scope>
    <source>
        <strain evidence="2 3">Pla133</strain>
    </source>
</reference>
<feature type="transmembrane region" description="Helical" evidence="1">
    <location>
        <begin position="293"/>
        <end position="310"/>
    </location>
</feature>
<keyword evidence="1" id="KW-0472">Membrane</keyword>
<keyword evidence="1" id="KW-1133">Transmembrane helix</keyword>
<protein>
    <submittedName>
        <fullName evidence="2">Uncharacterized protein</fullName>
    </submittedName>
</protein>